<accession>A0A948T1P8</accession>
<proteinExistence type="predicted"/>
<gene>
    <name evidence="2" type="ORF">H9882_02540</name>
</gene>
<protein>
    <submittedName>
        <fullName evidence="2">Uncharacterized protein</fullName>
    </submittedName>
</protein>
<organism evidence="2 3">
    <name type="scientific">Candidatus Allofournierella pullistercoris</name>
    <dbReference type="NCBI Taxonomy" id="2838597"/>
    <lineage>
        <taxon>Bacteria</taxon>
        <taxon>Bacillati</taxon>
        <taxon>Bacillota</taxon>
        <taxon>Clostridia</taxon>
        <taxon>Eubacteriales</taxon>
        <taxon>Oscillospiraceae</taxon>
        <taxon>Allofournierella</taxon>
    </lineage>
</organism>
<evidence type="ECO:0000313" key="3">
    <source>
        <dbReference type="Proteomes" id="UP000713596"/>
    </source>
</evidence>
<name>A0A948T1P8_9FIRM</name>
<dbReference type="Proteomes" id="UP000713596">
    <property type="component" value="Unassembled WGS sequence"/>
</dbReference>
<feature type="coiled-coil region" evidence="1">
    <location>
        <begin position="30"/>
        <end position="156"/>
    </location>
</feature>
<dbReference type="EMBL" id="JAHLFP010000017">
    <property type="protein sequence ID" value="MBU3805758.1"/>
    <property type="molecule type" value="Genomic_DNA"/>
</dbReference>
<keyword evidence="1" id="KW-0175">Coiled coil</keyword>
<evidence type="ECO:0000313" key="2">
    <source>
        <dbReference type="EMBL" id="MBU3805758.1"/>
    </source>
</evidence>
<evidence type="ECO:0000256" key="1">
    <source>
        <dbReference type="SAM" id="Coils"/>
    </source>
</evidence>
<reference evidence="2" key="1">
    <citation type="journal article" date="2021" name="PeerJ">
        <title>Extensive microbial diversity within the chicken gut microbiome revealed by metagenomics and culture.</title>
        <authorList>
            <person name="Gilroy R."/>
            <person name="Ravi A."/>
            <person name="Getino M."/>
            <person name="Pursley I."/>
            <person name="Horton D.L."/>
            <person name="Alikhan N.F."/>
            <person name="Baker D."/>
            <person name="Gharbi K."/>
            <person name="Hall N."/>
            <person name="Watson M."/>
            <person name="Adriaenssens E.M."/>
            <person name="Foster-Nyarko E."/>
            <person name="Jarju S."/>
            <person name="Secka A."/>
            <person name="Antonio M."/>
            <person name="Oren A."/>
            <person name="Chaudhuri R.R."/>
            <person name="La Ragione R."/>
            <person name="Hildebrand F."/>
            <person name="Pallen M.J."/>
        </authorList>
    </citation>
    <scope>NUCLEOTIDE SEQUENCE</scope>
    <source>
        <strain evidence="2">B5_2728</strain>
    </source>
</reference>
<dbReference type="AlphaFoldDB" id="A0A948T1P8"/>
<reference evidence="2" key="2">
    <citation type="submission" date="2021-04" db="EMBL/GenBank/DDBJ databases">
        <authorList>
            <person name="Gilroy R."/>
        </authorList>
    </citation>
    <scope>NUCLEOTIDE SEQUENCE</scope>
    <source>
        <strain evidence="2">B5_2728</strain>
    </source>
</reference>
<sequence>MEQNNAETFKTSLMGGYSKEQVAAHLEKITKEQLAQRQEQEQKYEELRLEKQQLEADRELLLEKTKEVCQQLVEQERANRELESKLEKVQEQADTYKTKLFAREQEAALLRADVNTLQSELAQLEETLEEERSQAEERYQAQKAELRDLSAAYEKQGEMLQQHLENKAPVVEPAVTPLERVRLSQHESLRRERRHMAEQAKREQDEMRKTTRQLAQTVQEIRQQLEQVDLQLNLATQNLRHVTDVAHQALGQTEQSLEQLQEQVNRYPRSVPSSKVAKCAVKEKVSLSCKRNLSDSLLELLDNMMQK</sequence>
<feature type="coiled-coil region" evidence="1">
    <location>
        <begin position="186"/>
        <end position="238"/>
    </location>
</feature>
<comment type="caution">
    <text evidence="2">The sequence shown here is derived from an EMBL/GenBank/DDBJ whole genome shotgun (WGS) entry which is preliminary data.</text>
</comment>